<dbReference type="InterPro" id="IPR036922">
    <property type="entry name" value="Rieske_2Fe-2S_sf"/>
</dbReference>
<dbReference type="PANTHER" id="PTHR40261">
    <property type="match status" value="1"/>
</dbReference>
<dbReference type="CDD" id="cd03467">
    <property type="entry name" value="Rieske"/>
    <property type="match status" value="1"/>
</dbReference>
<sequence>MSRLICESAALIEGGGGVRFSVGMAHGNVPAFVVRFKGLPRAYLNQCGHIAVELDWQEGRFFDDAGIYLVCATHGALYEADTGRCAGGPCRGNGLQPLRVEERDGNVYLIESNESQST</sequence>
<dbReference type="InterPro" id="IPR017941">
    <property type="entry name" value="Rieske_2Fe-2S"/>
</dbReference>
<keyword evidence="4" id="KW-0411">Iron-sulfur</keyword>
<organism evidence="6 7">
    <name type="scientific">Viridibacterium curvum</name>
    <dbReference type="NCBI Taxonomy" id="1101404"/>
    <lineage>
        <taxon>Bacteria</taxon>
        <taxon>Pseudomonadati</taxon>
        <taxon>Pseudomonadota</taxon>
        <taxon>Betaproteobacteria</taxon>
        <taxon>Rhodocyclales</taxon>
        <taxon>Rhodocyclaceae</taxon>
        <taxon>Viridibacterium</taxon>
    </lineage>
</organism>
<keyword evidence="3" id="KW-0408">Iron</keyword>
<gene>
    <name evidence="6" type="ORF">GCM10025770_03000</name>
</gene>
<evidence type="ECO:0000256" key="1">
    <source>
        <dbReference type="ARBA" id="ARBA00022714"/>
    </source>
</evidence>
<evidence type="ECO:0000256" key="2">
    <source>
        <dbReference type="ARBA" id="ARBA00022723"/>
    </source>
</evidence>
<reference evidence="7" key="1">
    <citation type="journal article" date="2019" name="Int. J. Syst. Evol. Microbiol.">
        <title>The Global Catalogue of Microorganisms (GCM) 10K type strain sequencing project: providing services to taxonomists for standard genome sequencing and annotation.</title>
        <authorList>
            <consortium name="The Broad Institute Genomics Platform"/>
            <consortium name="The Broad Institute Genome Sequencing Center for Infectious Disease"/>
            <person name="Wu L."/>
            <person name="Ma J."/>
        </authorList>
    </citation>
    <scope>NUCLEOTIDE SEQUENCE [LARGE SCALE GENOMIC DNA]</scope>
    <source>
        <strain evidence="7">JCM 18715</strain>
    </source>
</reference>
<dbReference type="PANTHER" id="PTHR40261:SF1">
    <property type="entry name" value="RIESKE DOMAIN-CONTAINING PROTEIN"/>
    <property type="match status" value="1"/>
</dbReference>
<dbReference type="Pfam" id="PF00355">
    <property type="entry name" value="Rieske"/>
    <property type="match status" value="1"/>
</dbReference>
<evidence type="ECO:0000313" key="6">
    <source>
        <dbReference type="EMBL" id="GAA5158456.1"/>
    </source>
</evidence>
<dbReference type="Proteomes" id="UP001500547">
    <property type="component" value="Unassembled WGS sequence"/>
</dbReference>
<proteinExistence type="predicted"/>
<evidence type="ECO:0000259" key="5">
    <source>
        <dbReference type="PROSITE" id="PS51296"/>
    </source>
</evidence>
<evidence type="ECO:0000313" key="7">
    <source>
        <dbReference type="Proteomes" id="UP001500547"/>
    </source>
</evidence>
<dbReference type="Gene3D" id="2.102.10.10">
    <property type="entry name" value="Rieske [2Fe-2S] iron-sulphur domain"/>
    <property type="match status" value="1"/>
</dbReference>
<name>A0ABP9Q897_9RHOO</name>
<accession>A0ABP9Q897</accession>
<feature type="domain" description="Rieske" evidence="5">
    <location>
        <begin position="3"/>
        <end position="109"/>
    </location>
</feature>
<protein>
    <submittedName>
        <fullName evidence="6">Rieske 2Fe-2S domain-containing protein</fullName>
    </submittedName>
</protein>
<dbReference type="EMBL" id="BAABLD010000002">
    <property type="protein sequence ID" value="GAA5158456.1"/>
    <property type="molecule type" value="Genomic_DNA"/>
</dbReference>
<keyword evidence="2" id="KW-0479">Metal-binding</keyword>
<keyword evidence="7" id="KW-1185">Reference proteome</keyword>
<dbReference type="SUPFAM" id="SSF50022">
    <property type="entry name" value="ISP domain"/>
    <property type="match status" value="1"/>
</dbReference>
<dbReference type="PROSITE" id="PS51296">
    <property type="entry name" value="RIESKE"/>
    <property type="match status" value="1"/>
</dbReference>
<comment type="caution">
    <text evidence="6">The sequence shown here is derived from an EMBL/GenBank/DDBJ whole genome shotgun (WGS) entry which is preliminary data.</text>
</comment>
<evidence type="ECO:0000256" key="4">
    <source>
        <dbReference type="ARBA" id="ARBA00023014"/>
    </source>
</evidence>
<dbReference type="RefSeq" id="WP_345531057.1">
    <property type="nucleotide sequence ID" value="NZ_BAABLD010000002.1"/>
</dbReference>
<evidence type="ECO:0000256" key="3">
    <source>
        <dbReference type="ARBA" id="ARBA00023004"/>
    </source>
</evidence>
<keyword evidence="1" id="KW-0001">2Fe-2S</keyword>